<dbReference type="EMBL" id="BSYO01000018">
    <property type="protein sequence ID" value="GMH17648.1"/>
    <property type="molecule type" value="Genomic_DNA"/>
</dbReference>
<organism evidence="1 2">
    <name type="scientific">Nepenthes gracilis</name>
    <name type="common">Slender pitcher plant</name>
    <dbReference type="NCBI Taxonomy" id="150966"/>
    <lineage>
        <taxon>Eukaryota</taxon>
        <taxon>Viridiplantae</taxon>
        <taxon>Streptophyta</taxon>
        <taxon>Embryophyta</taxon>
        <taxon>Tracheophyta</taxon>
        <taxon>Spermatophyta</taxon>
        <taxon>Magnoliopsida</taxon>
        <taxon>eudicotyledons</taxon>
        <taxon>Gunneridae</taxon>
        <taxon>Pentapetalae</taxon>
        <taxon>Caryophyllales</taxon>
        <taxon>Nepenthaceae</taxon>
        <taxon>Nepenthes</taxon>
    </lineage>
</organism>
<gene>
    <name evidence="1" type="ORF">Nepgr_019489</name>
</gene>
<protein>
    <submittedName>
        <fullName evidence="1">Uncharacterized protein</fullName>
    </submittedName>
</protein>
<keyword evidence="2" id="KW-1185">Reference proteome</keyword>
<accession>A0AAD3SU44</accession>
<evidence type="ECO:0000313" key="2">
    <source>
        <dbReference type="Proteomes" id="UP001279734"/>
    </source>
</evidence>
<comment type="caution">
    <text evidence="1">The sequence shown here is derived from an EMBL/GenBank/DDBJ whole genome shotgun (WGS) entry which is preliminary data.</text>
</comment>
<proteinExistence type="predicted"/>
<reference evidence="1" key="1">
    <citation type="submission" date="2023-05" db="EMBL/GenBank/DDBJ databases">
        <title>Nepenthes gracilis genome sequencing.</title>
        <authorList>
            <person name="Fukushima K."/>
        </authorList>
    </citation>
    <scope>NUCLEOTIDE SEQUENCE</scope>
    <source>
        <strain evidence="1">SING2019-196</strain>
    </source>
</reference>
<name>A0AAD3SU44_NEPGR</name>
<sequence length="158" mass="17958">MHRSEIVVMVGNDLFNRVILFGSELDAYDITTKPRVETSSIIGLKFASSGRICQARITLLKDGVFQIWNCDMMCTLDLRCALAACAPSMGRSRRSQQKNNVRRDGKSNVRGYDIVQFRMGMVSLTNQPAIDDEADESETEEDCAMTRVYCTKQFNRRR</sequence>
<dbReference type="Proteomes" id="UP001279734">
    <property type="component" value="Unassembled WGS sequence"/>
</dbReference>
<evidence type="ECO:0000313" key="1">
    <source>
        <dbReference type="EMBL" id="GMH17648.1"/>
    </source>
</evidence>
<dbReference type="AlphaFoldDB" id="A0AAD3SU44"/>